<dbReference type="PANTHER" id="PTHR35910">
    <property type="entry name" value="2EXR DOMAIN-CONTAINING PROTEIN"/>
    <property type="match status" value="1"/>
</dbReference>
<reference evidence="2 3" key="1">
    <citation type="submission" date="2016-05" db="EMBL/GenBank/DDBJ databases">
        <title>A degradative enzymes factory behind the ericoid mycorrhizal symbiosis.</title>
        <authorList>
            <consortium name="DOE Joint Genome Institute"/>
            <person name="Martino E."/>
            <person name="Morin E."/>
            <person name="Grelet G."/>
            <person name="Kuo A."/>
            <person name="Kohler A."/>
            <person name="Daghino S."/>
            <person name="Barry K."/>
            <person name="Choi C."/>
            <person name="Cichocki N."/>
            <person name="Clum A."/>
            <person name="Copeland A."/>
            <person name="Hainaut M."/>
            <person name="Haridas S."/>
            <person name="Labutti K."/>
            <person name="Lindquist E."/>
            <person name="Lipzen A."/>
            <person name="Khouja H.-R."/>
            <person name="Murat C."/>
            <person name="Ohm R."/>
            <person name="Olson A."/>
            <person name="Spatafora J."/>
            <person name="Veneault-Fourrey C."/>
            <person name="Henrissat B."/>
            <person name="Grigoriev I."/>
            <person name="Martin F."/>
            <person name="Perotto S."/>
        </authorList>
    </citation>
    <scope>NUCLEOTIDE SEQUENCE [LARGE SCALE GENOMIC DNA]</scope>
    <source>
        <strain evidence="2 3">UAMH 7357</strain>
    </source>
</reference>
<accession>A0A2J6QB62</accession>
<dbReference type="AlphaFoldDB" id="A0A2J6QB62"/>
<dbReference type="STRING" id="1745343.A0A2J6QB62"/>
<protein>
    <recommendedName>
        <fullName evidence="1">2EXR domain-containing protein</fullName>
    </recommendedName>
</protein>
<evidence type="ECO:0000259" key="1">
    <source>
        <dbReference type="Pfam" id="PF20150"/>
    </source>
</evidence>
<name>A0A2J6QB62_9HELO</name>
<organism evidence="2 3">
    <name type="scientific">Hyaloscypha hepaticicola</name>
    <dbReference type="NCBI Taxonomy" id="2082293"/>
    <lineage>
        <taxon>Eukaryota</taxon>
        <taxon>Fungi</taxon>
        <taxon>Dikarya</taxon>
        <taxon>Ascomycota</taxon>
        <taxon>Pezizomycotina</taxon>
        <taxon>Leotiomycetes</taxon>
        <taxon>Helotiales</taxon>
        <taxon>Hyaloscyphaceae</taxon>
        <taxon>Hyaloscypha</taxon>
    </lineage>
</organism>
<feature type="domain" description="2EXR" evidence="1">
    <location>
        <begin position="12"/>
        <end position="98"/>
    </location>
</feature>
<gene>
    <name evidence="2" type="ORF">NA56DRAFT_701799</name>
</gene>
<evidence type="ECO:0000313" key="2">
    <source>
        <dbReference type="EMBL" id="PMD23499.1"/>
    </source>
</evidence>
<keyword evidence="3" id="KW-1185">Reference proteome</keyword>
<dbReference type="Proteomes" id="UP000235672">
    <property type="component" value="Unassembled WGS sequence"/>
</dbReference>
<dbReference type="PANTHER" id="PTHR35910:SF6">
    <property type="entry name" value="2EXR DOMAIN-CONTAINING PROTEIN"/>
    <property type="match status" value="1"/>
</dbReference>
<dbReference type="EMBL" id="KZ613475">
    <property type="protein sequence ID" value="PMD23499.1"/>
    <property type="molecule type" value="Genomic_DNA"/>
</dbReference>
<dbReference type="InterPro" id="IPR045518">
    <property type="entry name" value="2EXR"/>
</dbReference>
<dbReference type="OrthoDB" id="3445278at2759"/>
<evidence type="ECO:0000313" key="3">
    <source>
        <dbReference type="Proteomes" id="UP000235672"/>
    </source>
</evidence>
<sequence length="127" mass="14967">MAHPNDAPDPNFHLFLNLPIELQINIWKSALTVPQIIRIKSLPKDITDSENTRPRCVTEAYQVPHLLHVCRRSRDTALQFYRLSFERRLLQPVYLNPRLHEVILIGWDAVHNFSKPMSYPDREYVIP</sequence>
<proteinExistence type="predicted"/>
<dbReference type="Pfam" id="PF20150">
    <property type="entry name" value="2EXR"/>
    <property type="match status" value="1"/>
</dbReference>